<gene>
    <name evidence="2" type="ORF">LITE_LOCUS42274</name>
</gene>
<dbReference type="AlphaFoldDB" id="A0AAV0QBY6"/>
<evidence type="ECO:0000313" key="3">
    <source>
        <dbReference type="Proteomes" id="UP001154282"/>
    </source>
</evidence>
<evidence type="ECO:0000313" key="2">
    <source>
        <dbReference type="EMBL" id="CAI0541903.1"/>
    </source>
</evidence>
<proteinExistence type="predicted"/>
<organism evidence="2 3">
    <name type="scientific">Linum tenue</name>
    <dbReference type="NCBI Taxonomy" id="586396"/>
    <lineage>
        <taxon>Eukaryota</taxon>
        <taxon>Viridiplantae</taxon>
        <taxon>Streptophyta</taxon>
        <taxon>Embryophyta</taxon>
        <taxon>Tracheophyta</taxon>
        <taxon>Spermatophyta</taxon>
        <taxon>Magnoliopsida</taxon>
        <taxon>eudicotyledons</taxon>
        <taxon>Gunneridae</taxon>
        <taxon>Pentapetalae</taxon>
        <taxon>rosids</taxon>
        <taxon>fabids</taxon>
        <taxon>Malpighiales</taxon>
        <taxon>Linaceae</taxon>
        <taxon>Linum</taxon>
    </lineage>
</organism>
<reference evidence="2" key="1">
    <citation type="submission" date="2022-08" db="EMBL/GenBank/DDBJ databases">
        <authorList>
            <person name="Gutierrez-Valencia J."/>
        </authorList>
    </citation>
    <scope>NUCLEOTIDE SEQUENCE</scope>
</reference>
<keyword evidence="3" id="KW-1185">Reference proteome</keyword>
<feature type="region of interest" description="Disordered" evidence="1">
    <location>
        <begin position="1"/>
        <end position="54"/>
    </location>
</feature>
<accession>A0AAV0QBY6</accession>
<sequence length="77" mass="8538">MGNSGSEDSSDDENTDMKNNNYHDAENEVDQETDDDAAERVLSGKLSESSGSTGTDLYDYKVLSNIKHLKFEILLSF</sequence>
<evidence type="ECO:0000256" key="1">
    <source>
        <dbReference type="SAM" id="MobiDB-lite"/>
    </source>
</evidence>
<comment type="caution">
    <text evidence="2">The sequence shown here is derived from an EMBL/GenBank/DDBJ whole genome shotgun (WGS) entry which is preliminary data.</text>
</comment>
<dbReference type="Proteomes" id="UP001154282">
    <property type="component" value="Unassembled WGS sequence"/>
</dbReference>
<dbReference type="EMBL" id="CAMGYJ010000009">
    <property type="protein sequence ID" value="CAI0541903.1"/>
    <property type="molecule type" value="Genomic_DNA"/>
</dbReference>
<name>A0AAV0QBY6_9ROSI</name>
<feature type="compositionally biased region" description="Acidic residues" evidence="1">
    <location>
        <begin position="27"/>
        <end position="37"/>
    </location>
</feature>
<protein>
    <submittedName>
        <fullName evidence="2">Uncharacterized protein</fullName>
    </submittedName>
</protein>